<evidence type="ECO:0000313" key="6">
    <source>
        <dbReference type="EMBL" id="EAS41087.1"/>
    </source>
</evidence>
<feature type="transmembrane region" description="Helical" evidence="5">
    <location>
        <begin position="46"/>
        <end position="66"/>
    </location>
</feature>
<dbReference type="Pfam" id="PF07681">
    <property type="entry name" value="DoxX"/>
    <property type="match status" value="1"/>
</dbReference>
<evidence type="ECO:0000256" key="3">
    <source>
        <dbReference type="ARBA" id="ARBA00022989"/>
    </source>
</evidence>
<feature type="transmembrane region" description="Helical" evidence="5">
    <location>
        <begin position="12"/>
        <end position="34"/>
    </location>
</feature>
<evidence type="ECO:0000313" key="7">
    <source>
        <dbReference type="Proteomes" id="UP000003789"/>
    </source>
</evidence>
<feature type="transmembrane region" description="Helical" evidence="5">
    <location>
        <begin position="110"/>
        <end position="128"/>
    </location>
</feature>
<keyword evidence="2 5" id="KW-0812">Transmembrane</keyword>
<dbReference type="AlphaFoldDB" id="Q1YXQ4"/>
<evidence type="ECO:0000256" key="4">
    <source>
        <dbReference type="ARBA" id="ARBA00023136"/>
    </source>
</evidence>
<dbReference type="GO" id="GO:0016020">
    <property type="term" value="C:membrane"/>
    <property type="evidence" value="ECO:0007669"/>
    <property type="project" value="UniProtKB-SubCell"/>
</dbReference>
<proteinExistence type="predicted"/>
<comment type="subcellular location">
    <subcellularLocation>
        <location evidence="1">Membrane</location>
        <topology evidence="1">Multi-pass membrane protein</topology>
    </subcellularLocation>
</comment>
<evidence type="ECO:0000256" key="5">
    <source>
        <dbReference type="SAM" id="Phobius"/>
    </source>
</evidence>
<keyword evidence="4 5" id="KW-0472">Membrane</keyword>
<sequence>MMKVDKMMNNGLIIAGRVLLGLYFLVPGIMKFVAWDMHVGLMAKHGMVFIPFFLAAAAIFQIIAGSALIVNRYTGIVSILLALLVLAINVNLHDFWNLDGLEGAHEMQNFIKNMGIFAGLLILAGHNLPKLAEK</sequence>
<feature type="transmembrane region" description="Helical" evidence="5">
    <location>
        <begin position="73"/>
        <end position="90"/>
    </location>
</feature>
<name>Q1YXQ4_9GAMM</name>
<accession>Q1YXQ4</accession>
<dbReference type="InterPro" id="IPR032808">
    <property type="entry name" value="DoxX"/>
</dbReference>
<reference evidence="6 7" key="1">
    <citation type="submission" date="2006-03" db="EMBL/GenBank/DDBJ databases">
        <authorList>
            <person name="Bartlett D.H."/>
            <person name="Valle G."/>
            <person name="Lauro F.M."/>
            <person name="Vezzi A."/>
            <person name="Simonato F."/>
            <person name="Eloe E."/>
            <person name="Vitulo N."/>
            <person name="Stratton T.K."/>
            <person name="D'angelo M."/>
            <person name="Ferriera S."/>
            <person name="Johnson J."/>
            <person name="Kravitz S."/>
            <person name="Beeson K."/>
            <person name="Sutton G."/>
            <person name="Rogers Y."/>
            <person name="Friedman R."/>
            <person name="Frazier M."/>
            <person name="Venter J.C."/>
        </authorList>
    </citation>
    <scope>NUCLEOTIDE SEQUENCE [LARGE SCALE GENOMIC DNA]</scope>
    <source>
        <strain evidence="6 7">3TCK</strain>
    </source>
</reference>
<gene>
    <name evidence="6" type="ORF">P3TCK_10113</name>
</gene>
<keyword evidence="3 5" id="KW-1133">Transmembrane helix</keyword>
<evidence type="ECO:0000256" key="2">
    <source>
        <dbReference type="ARBA" id="ARBA00022692"/>
    </source>
</evidence>
<comment type="caution">
    <text evidence="6">The sequence shown here is derived from an EMBL/GenBank/DDBJ whole genome shotgun (WGS) entry which is preliminary data.</text>
</comment>
<evidence type="ECO:0000256" key="1">
    <source>
        <dbReference type="ARBA" id="ARBA00004141"/>
    </source>
</evidence>
<evidence type="ECO:0008006" key="8">
    <source>
        <dbReference type="Google" id="ProtNLM"/>
    </source>
</evidence>
<dbReference type="Proteomes" id="UP000003789">
    <property type="component" value="Unassembled WGS sequence"/>
</dbReference>
<dbReference type="EMBL" id="AAPH01000041">
    <property type="protein sequence ID" value="EAS41087.1"/>
    <property type="molecule type" value="Genomic_DNA"/>
</dbReference>
<organism evidence="6 7">
    <name type="scientific">Photobacterium profundum 3TCK</name>
    <dbReference type="NCBI Taxonomy" id="314280"/>
    <lineage>
        <taxon>Bacteria</taxon>
        <taxon>Pseudomonadati</taxon>
        <taxon>Pseudomonadota</taxon>
        <taxon>Gammaproteobacteria</taxon>
        <taxon>Vibrionales</taxon>
        <taxon>Vibrionaceae</taxon>
        <taxon>Photobacterium</taxon>
    </lineage>
</organism>
<protein>
    <recommendedName>
        <fullName evidence="8">DoxX family protein</fullName>
    </recommendedName>
</protein>
<dbReference type="HOGENOM" id="CLU_058421_8_1_6"/>